<organism evidence="1">
    <name type="scientific">bioreactor metagenome</name>
    <dbReference type="NCBI Taxonomy" id="1076179"/>
    <lineage>
        <taxon>unclassified sequences</taxon>
        <taxon>metagenomes</taxon>
        <taxon>ecological metagenomes</taxon>
    </lineage>
</organism>
<evidence type="ECO:0000313" key="1">
    <source>
        <dbReference type="EMBL" id="MPM89155.1"/>
    </source>
</evidence>
<protein>
    <submittedName>
        <fullName evidence="1">Uncharacterized protein</fullName>
    </submittedName>
</protein>
<dbReference type="AlphaFoldDB" id="A0A645DIT9"/>
<sequence>MDWITGNPKTRLTLWADRAEDEIVLLSSQGREDINALAVVAYRPAHGTEADADGNLLSQYDGLVFHRVPRLYTL</sequence>
<gene>
    <name evidence="1" type="ORF">SDC9_136263</name>
</gene>
<accession>A0A645DIT9</accession>
<proteinExistence type="predicted"/>
<dbReference type="EMBL" id="VSSQ01036635">
    <property type="protein sequence ID" value="MPM89155.1"/>
    <property type="molecule type" value="Genomic_DNA"/>
</dbReference>
<name>A0A645DIT9_9ZZZZ</name>
<reference evidence="1" key="1">
    <citation type="submission" date="2019-08" db="EMBL/GenBank/DDBJ databases">
        <authorList>
            <person name="Kucharzyk K."/>
            <person name="Murdoch R.W."/>
            <person name="Higgins S."/>
            <person name="Loffler F."/>
        </authorList>
    </citation>
    <scope>NUCLEOTIDE SEQUENCE</scope>
</reference>
<comment type="caution">
    <text evidence="1">The sequence shown here is derived from an EMBL/GenBank/DDBJ whole genome shotgun (WGS) entry which is preliminary data.</text>
</comment>